<name>A0ABY3ZC49_STRRM</name>
<dbReference type="Pfam" id="PF25137">
    <property type="entry name" value="ADH_Fe_C"/>
    <property type="match status" value="1"/>
</dbReference>
<dbReference type="RefSeq" id="WP_003983090.1">
    <property type="nucleotide sequence ID" value="NZ_CP043497.1"/>
</dbReference>
<dbReference type="Pfam" id="PF00465">
    <property type="entry name" value="Fe-ADH"/>
    <property type="match status" value="1"/>
</dbReference>
<accession>A0ABY3ZC49</accession>
<dbReference type="EMBL" id="CP094298">
    <property type="protein sequence ID" value="UNZ07895.1"/>
    <property type="molecule type" value="Genomic_DNA"/>
</dbReference>
<evidence type="ECO:0000256" key="1">
    <source>
        <dbReference type="ARBA" id="ARBA00007358"/>
    </source>
</evidence>
<dbReference type="SUPFAM" id="SSF56796">
    <property type="entry name" value="Dehydroquinate synthase-like"/>
    <property type="match status" value="1"/>
</dbReference>
<evidence type="ECO:0000313" key="5">
    <source>
        <dbReference type="EMBL" id="UNZ07895.1"/>
    </source>
</evidence>
<comment type="similarity">
    <text evidence="1">Belongs to the iron-containing alcohol dehydrogenase family.</text>
</comment>
<dbReference type="PANTHER" id="PTHR11496">
    <property type="entry name" value="ALCOHOL DEHYDROGENASE"/>
    <property type="match status" value="1"/>
</dbReference>
<dbReference type="GO" id="GO:0016491">
    <property type="term" value="F:oxidoreductase activity"/>
    <property type="evidence" value="ECO:0007669"/>
    <property type="project" value="UniProtKB-KW"/>
</dbReference>
<dbReference type="CDD" id="cd08182">
    <property type="entry name" value="HEPD"/>
    <property type="match status" value="1"/>
</dbReference>
<dbReference type="Gene3D" id="3.40.50.1970">
    <property type="match status" value="1"/>
</dbReference>
<dbReference type="InterPro" id="IPR039697">
    <property type="entry name" value="Alcohol_dehydrogenase_Fe"/>
</dbReference>
<gene>
    <name evidence="5" type="primary">phpC</name>
    <name evidence="5" type="ORF">SRIMR7_37635</name>
</gene>
<dbReference type="GeneID" id="66852962"/>
<proteinExistence type="inferred from homology"/>
<protein>
    <submittedName>
        <fullName evidence="5">Phosphonoacetaldehyde reductase</fullName>
        <ecNumber evidence="5">1.1.1.309</ecNumber>
    </submittedName>
</protein>
<dbReference type="EC" id="1.1.1.309" evidence="5"/>
<reference evidence="5 6" key="1">
    <citation type="submission" date="2022-03" db="EMBL/GenBank/DDBJ databases">
        <title>Complete genome of Streptomyces rimosus ssp. rimosus R7 (=ATCC 10970).</title>
        <authorList>
            <person name="Beganovic S."/>
            <person name="Ruckert C."/>
            <person name="Busche T."/>
            <person name="Kalinowski J."/>
            <person name="Wittmann C."/>
        </authorList>
    </citation>
    <scope>NUCLEOTIDE SEQUENCE [LARGE SCALE GENOMIC DNA]</scope>
    <source>
        <strain evidence="5 6">R7</strain>
    </source>
</reference>
<sequence>MAITELPHREADVRQLLESADHSVALPVPRYVPTQVVFGRGAAHTLDTVIRHRLGVRGFHRPMVLTGREAAVKPWLAAVVAACRRLGTAVVVENPRANPTPESMQHVLNIARQHRVDGVVAIGGGSVLDTGKAVALLAAGERSVAEAVDQKSGSDAAGRGGPRGTGLVAVPTTAGSGAEVTRTATVWDEREQRKRALDQAALFPDLAIVDPLLTMSAPDGVWRSCGLDALAQAVESSWSVAADAESLRFSLPAVRLAVEGLEAVLADPGDEAARTVLSCASVFAGLAIAGTRTTVPHAVSYPMTLRHGVPHGHACALTLGAVLRFNAVVTAQDCRDPRGPEHVTRVLRSVCQRLDARDPAEAHQRLDVLLRRLGLPALRGLDHIDVRVLADDVVTYNRFDNNPRHMSRDQLTALLRAESTS</sequence>
<evidence type="ECO:0000313" key="6">
    <source>
        <dbReference type="Proteomes" id="UP000829494"/>
    </source>
</evidence>
<organism evidence="5 6">
    <name type="scientific">Streptomyces rimosus subsp. rimosus</name>
    <dbReference type="NCBI Taxonomy" id="132474"/>
    <lineage>
        <taxon>Bacteria</taxon>
        <taxon>Bacillati</taxon>
        <taxon>Actinomycetota</taxon>
        <taxon>Actinomycetes</taxon>
        <taxon>Kitasatosporales</taxon>
        <taxon>Streptomycetaceae</taxon>
        <taxon>Streptomyces</taxon>
    </lineage>
</organism>
<dbReference type="InterPro" id="IPR001670">
    <property type="entry name" value="ADH_Fe/GldA"/>
</dbReference>
<feature type="domain" description="Alcohol dehydrogenase iron-type/glycerol dehydrogenase GldA" evidence="3">
    <location>
        <begin position="33"/>
        <end position="211"/>
    </location>
</feature>
<dbReference type="Proteomes" id="UP000829494">
    <property type="component" value="Chromosome"/>
</dbReference>
<dbReference type="PANTHER" id="PTHR11496:SF102">
    <property type="entry name" value="ALCOHOL DEHYDROGENASE 4"/>
    <property type="match status" value="1"/>
</dbReference>
<evidence type="ECO:0000256" key="2">
    <source>
        <dbReference type="ARBA" id="ARBA00023002"/>
    </source>
</evidence>
<evidence type="ECO:0000259" key="3">
    <source>
        <dbReference type="Pfam" id="PF00465"/>
    </source>
</evidence>
<feature type="domain" description="Fe-containing alcohol dehydrogenase-like C-terminal" evidence="4">
    <location>
        <begin position="225"/>
        <end position="417"/>
    </location>
</feature>
<keyword evidence="2 5" id="KW-0560">Oxidoreductase</keyword>
<dbReference type="Gene3D" id="1.20.1090.10">
    <property type="entry name" value="Dehydroquinate synthase-like - alpha domain"/>
    <property type="match status" value="1"/>
</dbReference>
<dbReference type="InterPro" id="IPR035873">
    <property type="entry name" value="PhpC"/>
</dbReference>
<evidence type="ECO:0000259" key="4">
    <source>
        <dbReference type="Pfam" id="PF25137"/>
    </source>
</evidence>
<keyword evidence="6" id="KW-1185">Reference proteome</keyword>
<dbReference type="InterPro" id="IPR056798">
    <property type="entry name" value="ADH_Fe_C"/>
</dbReference>